<dbReference type="EMBL" id="FWFN01000011">
    <property type="protein sequence ID" value="SLN73847.1"/>
    <property type="molecule type" value="Genomic_DNA"/>
</dbReference>
<reference evidence="3 4" key="1">
    <citation type="submission" date="2017-03" db="EMBL/GenBank/DDBJ databases">
        <authorList>
            <person name="Afonso C.L."/>
            <person name="Miller P.J."/>
            <person name="Scott M.A."/>
            <person name="Spackman E."/>
            <person name="Goraichik I."/>
            <person name="Dimitrov K.M."/>
            <person name="Suarez D.L."/>
            <person name="Swayne D.E."/>
        </authorList>
    </citation>
    <scope>NUCLEOTIDE SEQUENCE [LARGE SCALE GENOMIC DNA]</scope>
    <source>
        <strain evidence="3 4">CECT 7751</strain>
    </source>
</reference>
<dbReference type="AlphaFoldDB" id="A0A1X7AA61"/>
<dbReference type="InterPro" id="IPR036396">
    <property type="entry name" value="Cyt_P450_sf"/>
</dbReference>
<dbReference type="PROSITE" id="PS00086">
    <property type="entry name" value="CYTOCHROME_P450"/>
    <property type="match status" value="1"/>
</dbReference>
<keyword evidence="2" id="KW-0503">Monooxygenase</keyword>
<dbReference type="InterPro" id="IPR017972">
    <property type="entry name" value="Cyt_P450_CS"/>
</dbReference>
<dbReference type="GO" id="GO:0016705">
    <property type="term" value="F:oxidoreductase activity, acting on paired donors, with incorporation or reduction of molecular oxygen"/>
    <property type="evidence" value="ECO:0007669"/>
    <property type="project" value="InterPro"/>
</dbReference>
<keyword evidence="2" id="KW-0479">Metal-binding</keyword>
<dbReference type="PRINTS" id="PR00359">
    <property type="entry name" value="BP450"/>
</dbReference>
<evidence type="ECO:0000256" key="1">
    <source>
        <dbReference type="ARBA" id="ARBA00010617"/>
    </source>
</evidence>
<keyword evidence="2 3" id="KW-0560">Oxidoreductase</keyword>
<evidence type="ECO:0000256" key="2">
    <source>
        <dbReference type="RuleBase" id="RU000461"/>
    </source>
</evidence>
<dbReference type="PANTHER" id="PTHR46696">
    <property type="entry name" value="P450, PUTATIVE (EUROFUNG)-RELATED"/>
    <property type="match status" value="1"/>
</dbReference>
<dbReference type="Gene3D" id="1.10.630.10">
    <property type="entry name" value="Cytochrome P450"/>
    <property type="match status" value="1"/>
</dbReference>
<dbReference type="GO" id="GO:0005506">
    <property type="term" value="F:iron ion binding"/>
    <property type="evidence" value="ECO:0007669"/>
    <property type="project" value="InterPro"/>
</dbReference>
<organism evidence="3 4">
    <name type="scientific">Pseudooceanicola marinus</name>
    <dbReference type="NCBI Taxonomy" id="396013"/>
    <lineage>
        <taxon>Bacteria</taxon>
        <taxon>Pseudomonadati</taxon>
        <taxon>Pseudomonadota</taxon>
        <taxon>Alphaproteobacteria</taxon>
        <taxon>Rhodobacterales</taxon>
        <taxon>Paracoccaceae</taxon>
        <taxon>Pseudooceanicola</taxon>
    </lineage>
</organism>
<name>A0A1X7AA61_9RHOB</name>
<dbReference type="PANTHER" id="PTHR46696:SF1">
    <property type="entry name" value="CYTOCHROME P450 YJIB-RELATED"/>
    <property type="match status" value="1"/>
</dbReference>
<keyword evidence="4" id="KW-1185">Reference proteome</keyword>
<dbReference type="GO" id="GO:0004497">
    <property type="term" value="F:monooxygenase activity"/>
    <property type="evidence" value="ECO:0007669"/>
    <property type="project" value="UniProtKB-KW"/>
</dbReference>
<accession>A0A1X7AA61</accession>
<dbReference type="SUPFAM" id="SSF48264">
    <property type="entry name" value="Cytochrome P450"/>
    <property type="match status" value="1"/>
</dbReference>
<dbReference type="GO" id="GO:0020037">
    <property type="term" value="F:heme binding"/>
    <property type="evidence" value="ECO:0007669"/>
    <property type="project" value="InterPro"/>
</dbReference>
<keyword evidence="2" id="KW-0408">Iron</keyword>
<dbReference type="Pfam" id="PF00067">
    <property type="entry name" value="p450"/>
    <property type="match status" value="1"/>
</dbReference>
<dbReference type="CDD" id="cd11037">
    <property type="entry name" value="CYP199A2-like"/>
    <property type="match status" value="1"/>
</dbReference>
<evidence type="ECO:0000313" key="3">
    <source>
        <dbReference type="EMBL" id="SLN73847.1"/>
    </source>
</evidence>
<sequence>MRDMELIEGHRAITPPEGMPVWDVDPFDTAILSDPEPYYAGLRARGPVVYIPRWSVLALGQYETTKAVFSDHENFVSSRGVGLNDFHVGDPWRPPSIILEVDPPDHTRTRRVMSRALSPKVVRTMAGMFAEAAEELVDELVARGRIEAVEDLAERFPITVFPRVVGMRDVDQRILVDYGACVFNSMGPDNALRRAATARNKEIAPWIMAACARERLTEDGIGAMIYADADAGEIGQDEAPLLVRSLLSAGVDTTVTGIGNALYCFAANPGEWDRLRAEPKLVRPAIEEVLRYTSPVHTFGRTAGRDCEIAGYPVEEGTKILCVLGAANLDPDKWGDADTFRIDRRPVGHMGFGAGIHGCVGQNIARGEMEAVLTALARKVARIEFDGDAPWRPNNAIHALDKLPLKLTPA</sequence>
<gene>
    <name evidence="3" type="primary">bioI_2</name>
    <name evidence="3" type="ORF">PSM7751_04083</name>
</gene>
<protein>
    <submittedName>
        <fullName evidence="3">Biotin biosynthesis cytochrome P450</fullName>
        <ecNumber evidence="3">1.14.15.12</ecNumber>
    </submittedName>
</protein>
<dbReference type="InterPro" id="IPR002397">
    <property type="entry name" value="Cyt_P450_B"/>
</dbReference>
<keyword evidence="2" id="KW-0349">Heme</keyword>
<dbReference type="RefSeq" id="WP_232618338.1">
    <property type="nucleotide sequence ID" value="NZ_FWFN01000011.1"/>
</dbReference>
<dbReference type="InterPro" id="IPR001128">
    <property type="entry name" value="Cyt_P450"/>
</dbReference>
<evidence type="ECO:0000313" key="4">
    <source>
        <dbReference type="Proteomes" id="UP000193963"/>
    </source>
</evidence>
<dbReference type="Proteomes" id="UP000193963">
    <property type="component" value="Unassembled WGS sequence"/>
</dbReference>
<dbReference type="EC" id="1.14.15.12" evidence="3"/>
<dbReference type="PRINTS" id="PR00385">
    <property type="entry name" value="P450"/>
</dbReference>
<proteinExistence type="inferred from homology"/>
<comment type="similarity">
    <text evidence="1 2">Belongs to the cytochrome P450 family.</text>
</comment>